<dbReference type="KEGG" id="aef:GEV26_01340"/>
<proteinExistence type="inferred from homology"/>
<dbReference type="InterPro" id="IPR015797">
    <property type="entry name" value="NUDIX_hydrolase-like_dom_sf"/>
</dbReference>
<dbReference type="GO" id="GO:0046872">
    <property type="term" value="F:metal ion binding"/>
    <property type="evidence" value="ECO:0007669"/>
    <property type="project" value="UniProtKB-KW"/>
</dbReference>
<comment type="cofactor">
    <cofactor evidence="10">
        <name>Mg(2+)</name>
        <dbReference type="ChEBI" id="CHEBI:18420"/>
    </cofactor>
    <text evidence="10">Binds 1 Mg(2+) ion per subunit. The magnesium ion binds only when substrate is bound.</text>
</comment>
<evidence type="ECO:0000256" key="5">
    <source>
        <dbReference type="ARBA" id="ARBA00022723"/>
    </source>
</evidence>
<evidence type="ECO:0000256" key="9">
    <source>
        <dbReference type="ARBA" id="ARBA00023235"/>
    </source>
</evidence>
<feature type="binding site" evidence="10">
    <location>
        <position position="33"/>
    </location>
    <ligand>
        <name>Mn(2+)</name>
        <dbReference type="ChEBI" id="CHEBI:29035"/>
    </ligand>
</feature>
<keyword evidence="5 10" id="KW-0479">Metal-binding</keyword>
<sequence>METVENVVLLDESGRDIGAAPKSGVHHDATPLHLAFSCYVFDADDRLLVTRRAVDKKTFPGVWTNSACGHPAPAESMLAAVSRRVRQELGLSVEQVRLVLPEFRYTAHMNGIRENEMCPVFIARSAGEVTPDPAEVDDAVWVPWREFAADVLSGRREVSSWCRTQVEALEALGPAPAHWPTADPTRLPPAVTI</sequence>
<dbReference type="CDD" id="cd02885">
    <property type="entry name" value="NUDIX_IPP_Isomerase"/>
    <property type="match status" value="1"/>
</dbReference>
<evidence type="ECO:0000256" key="1">
    <source>
        <dbReference type="ARBA" id="ARBA00004826"/>
    </source>
</evidence>
<dbReference type="InterPro" id="IPR000086">
    <property type="entry name" value="NUDIX_hydrolase_dom"/>
</dbReference>
<reference evidence="11 12" key="1">
    <citation type="submission" date="2019-11" db="EMBL/GenBank/DDBJ databases">
        <authorList>
            <person name="Li J."/>
        </authorList>
    </citation>
    <scope>NUCLEOTIDE SEQUENCE [LARGE SCALE GENOMIC DNA]</scope>
    <source>
        <strain evidence="11 12">MF47</strain>
    </source>
</reference>
<name>A0A5Q2MAK5_9ACTN</name>
<comment type="catalytic activity">
    <reaction evidence="10">
        <text>isopentenyl diphosphate = dimethylallyl diphosphate</text>
        <dbReference type="Rhea" id="RHEA:23284"/>
        <dbReference type="ChEBI" id="CHEBI:57623"/>
        <dbReference type="ChEBI" id="CHEBI:128769"/>
        <dbReference type="EC" id="5.3.3.2"/>
    </reaction>
</comment>
<keyword evidence="4 10" id="KW-0963">Cytoplasm</keyword>
<evidence type="ECO:0000256" key="6">
    <source>
        <dbReference type="ARBA" id="ARBA00022842"/>
    </source>
</evidence>
<dbReference type="AlphaFoldDB" id="A0A5Q2MAK5"/>
<evidence type="ECO:0000256" key="10">
    <source>
        <dbReference type="HAMAP-Rule" id="MF_00202"/>
    </source>
</evidence>
<dbReference type="GO" id="GO:0008299">
    <property type="term" value="P:isoprenoid biosynthetic process"/>
    <property type="evidence" value="ECO:0007669"/>
    <property type="project" value="UniProtKB-UniRule"/>
</dbReference>
<dbReference type="EC" id="5.3.3.2" evidence="3 10"/>
<dbReference type="GO" id="GO:0050992">
    <property type="term" value="P:dimethylallyl diphosphate biosynthetic process"/>
    <property type="evidence" value="ECO:0007669"/>
    <property type="project" value="UniProtKB-UniRule"/>
</dbReference>
<organism evidence="11 12">
    <name type="scientific">Aeromicrobium yanjiei</name>
    <dbReference type="NCBI Taxonomy" id="2662028"/>
    <lineage>
        <taxon>Bacteria</taxon>
        <taxon>Bacillati</taxon>
        <taxon>Actinomycetota</taxon>
        <taxon>Actinomycetes</taxon>
        <taxon>Propionibacteriales</taxon>
        <taxon>Nocardioidaceae</taxon>
        <taxon>Aeromicrobium</taxon>
    </lineage>
</organism>
<feature type="active site" evidence="10">
    <location>
        <position position="68"/>
    </location>
</feature>
<feature type="binding site" evidence="10">
    <location>
        <position position="70"/>
    </location>
    <ligand>
        <name>Mn(2+)</name>
        <dbReference type="ChEBI" id="CHEBI:29035"/>
    </ligand>
</feature>
<feature type="binding site" evidence="10">
    <location>
        <position position="116"/>
    </location>
    <ligand>
        <name>Mn(2+)</name>
        <dbReference type="ChEBI" id="CHEBI:29035"/>
    </ligand>
</feature>
<dbReference type="GO" id="GO:0004452">
    <property type="term" value="F:isopentenyl-diphosphate delta-isomerase activity"/>
    <property type="evidence" value="ECO:0007669"/>
    <property type="project" value="UniProtKB-UniRule"/>
</dbReference>
<evidence type="ECO:0000256" key="8">
    <source>
        <dbReference type="ARBA" id="ARBA00023229"/>
    </source>
</evidence>
<evidence type="ECO:0000256" key="2">
    <source>
        <dbReference type="ARBA" id="ARBA00007579"/>
    </source>
</evidence>
<dbReference type="RefSeq" id="WP_153651400.1">
    <property type="nucleotide sequence ID" value="NZ_CP045737.1"/>
</dbReference>
<keyword evidence="9 10" id="KW-0413">Isomerase</keyword>
<dbReference type="NCBIfam" id="NF002995">
    <property type="entry name" value="PRK03759.1"/>
    <property type="match status" value="1"/>
</dbReference>
<comment type="cofactor">
    <cofactor evidence="10">
        <name>Mn(2+)</name>
        <dbReference type="ChEBI" id="CHEBI:29035"/>
    </cofactor>
    <text evidence="10">Binds 1 Mn(2+) ion per subunit.</text>
</comment>
<evidence type="ECO:0000256" key="3">
    <source>
        <dbReference type="ARBA" id="ARBA00012057"/>
    </source>
</evidence>
<comment type="function">
    <text evidence="10">Catalyzes the 1,3-allylic rearrangement of the homoallylic substrate isopentenyl (IPP) to its highly electrophilic allylic isomer, dimethylallyl diphosphate (DMAPP).</text>
</comment>
<dbReference type="GO" id="GO:0005737">
    <property type="term" value="C:cytoplasm"/>
    <property type="evidence" value="ECO:0007669"/>
    <property type="project" value="UniProtKB-SubCell"/>
</dbReference>
<dbReference type="Proteomes" id="UP000392064">
    <property type="component" value="Chromosome"/>
</dbReference>
<evidence type="ECO:0000313" key="12">
    <source>
        <dbReference type="Proteomes" id="UP000392064"/>
    </source>
</evidence>
<keyword evidence="8 10" id="KW-0414">Isoprene biosynthesis</keyword>
<dbReference type="InterPro" id="IPR056375">
    <property type="entry name" value="Idi_bact"/>
</dbReference>
<dbReference type="UniPathway" id="UPA00059">
    <property type="reaction ID" value="UER00104"/>
</dbReference>
<dbReference type="EMBL" id="CP045737">
    <property type="protein sequence ID" value="QGG40127.1"/>
    <property type="molecule type" value="Genomic_DNA"/>
</dbReference>
<feature type="active site" evidence="10">
    <location>
        <position position="116"/>
    </location>
</feature>
<dbReference type="InterPro" id="IPR011876">
    <property type="entry name" value="IsopentenylPP_isomerase_typ1"/>
</dbReference>
<dbReference type="Gene3D" id="3.90.79.10">
    <property type="entry name" value="Nucleoside Triphosphate Pyrophosphohydrolase"/>
    <property type="match status" value="1"/>
</dbReference>
<feature type="binding site" evidence="10">
    <location>
        <position position="114"/>
    </location>
    <ligand>
        <name>Mn(2+)</name>
        <dbReference type="ChEBI" id="CHEBI:29035"/>
    </ligand>
</feature>
<gene>
    <name evidence="10" type="primary">idi</name>
    <name evidence="11" type="ORF">GEV26_01340</name>
</gene>
<dbReference type="PIRSF" id="PIRSF018427">
    <property type="entry name" value="Isopntndiph_ism"/>
    <property type="match status" value="1"/>
</dbReference>
<evidence type="ECO:0000256" key="7">
    <source>
        <dbReference type="ARBA" id="ARBA00023211"/>
    </source>
</evidence>
<dbReference type="SUPFAM" id="SSF55811">
    <property type="entry name" value="Nudix"/>
    <property type="match status" value="1"/>
</dbReference>
<dbReference type="PANTHER" id="PTHR10885:SF0">
    <property type="entry name" value="ISOPENTENYL-DIPHOSPHATE DELTA-ISOMERASE"/>
    <property type="match status" value="1"/>
</dbReference>
<keyword evidence="12" id="KW-1185">Reference proteome</keyword>
<comment type="pathway">
    <text evidence="1 10">Isoprenoid biosynthesis; dimethylallyl diphosphate biosynthesis; dimethylallyl diphosphate from isopentenyl diphosphate: step 1/1.</text>
</comment>
<evidence type="ECO:0000313" key="11">
    <source>
        <dbReference type="EMBL" id="QGG40127.1"/>
    </source>
</evidence>
<comment type="subcellular location">
    <subcellularLocation>
        <location evidence="10">Cytoplasm</location>
    </subcellularLocation>
</comment>
<dbReference type="PANTHER" id="PTHR10885">
    <property type="entry name" value="ISOPENTENYL-DIPHOSPHATE DELTA-ISOMERASE"/>
    <property type="match status" value="1"/>
</dbReference>
<dbReference type="NCBIfam" id="TIGR02150">
    <property type="entry name" value="IPP_isom_1"/>
    <property type="match status" value="1"/>
</dbReference>
<feature type="binding site" evidence="10">
    <location>
        <position position="26"/>
    </location>
    <ligand>
        <name>Mn(2+)</name>
        <dbReference type="ChEBI" id="CHEBI:29035"/>
    </ligand>
</feature>
<evidence type="ECO:0000256" key="4">
    <source>
        <dbReference type="ARBA" id="ARBA00022490"/>
    </source>
</evidence>
<dbReference type="HAMAP" id="MF_00202">
    <property type="entry name" value="Idi"/>
    <property type="match status" value="1"/>
</dbReference>
<keyword evidence="6 10" id="KW-0460">Magnesium</keyword>
<dbReference type="PROSITE" id="PS51462">
    <property type="entry name" value="NUDIX"/>
    <property type="match status" value="1"/>
</dbReference>
<dbReference type="Pfam" id="PF00293">
    <property type="entry name" value="NUDIX"/>
    <property type="match status" value="1"/>
</dbReference>
<comment type="similarity">
    <text evidence="2 10">Belongs to the IPP isomerase type 1 family.</text>
</comment>
<feature type="binding site" evidence="10">
    <location>
        <position position="88"/>
    </location>
    <ligand>
        <name>Mg(2+)</name>
        <dbReference type="ChEBI" id="CHEBI:18420"/>
    </ligand>
</feature>
<keyword evidence="7 10" id="KW-0464">Manganese</keyword>
<protein>
    <recommendedName>
        <fullName evidence="3 10">Isopentenyl-diphosphate Delta-isomerase</fullName>
        <shortName evidence="10">IPP isomerase</shortName>
        <ecNumber evidence="3 10">5.3.3.2</ecNumber>
    </recommendedName>
    <alternativeName>
        <fullName evidence="10">IPP:DMAPP isomerase</fullName>
    </alternativeName>
    <alternativeName>
        <fullName evidence="10">Isopentenyl pyrophosphate isomerase</fullName>
    </alternativeName>
</protein>
<accession>A0A5Q2MAK5</accession>